<dbReference type="PROSITE" id="PS00107">
    <property type="entry name" value="PROTEIN_KINASE_ATP"/>
    <property type="match status" value="1"/>
</dbReference>
<keyword evidence="3" id="KW-0808">Transferase</keyword>
<keyword evidence="4 13" id="KW-0812">Transmembrane</keyword>
<evidence type="ECO:0000256" key="8">
    <source>
        <dbReference type="ARBA" id="ARBA00022840"/>
    </source>
</evidence>
<dbReference type="FunFam" id="3.30.200.20:FF:000178">
    <property type="entry name" value="serine/threonine-protein kinase PBS1-like"/>
    <property type="match status" value="1"/>
</dbReference>
<comment type="subcellular location">
    <subcellularLocation>
        <location evidence="1">Membrane</location>
        <topology evidence="1">Single-pass type I membrane protein</topology>
    </subcellularLocation>
</comment>
<dbReference type="PROSITE" id="PS50011">
    <property type="entry name" value="PROTEIN_KINASE_DOM"/>
    <property type="match status" value="1"/>
</dbReference>
<keyword evidence="11" id="KW-0325">Glycoprotein</keyword>
<dbReference type="GO" id="GO:0005524">
    <property type="term" value="F:ATP binding"/>
    <property type="evidence" value="ECO:0007669"/>
    <property type="project" value="UniProtKB-UniRule"/>
</dbReference>
<dbReference type="GO" id="GO:0016020">
    <property type="term" value="C:membrane"/>
    <property type="evidence" value="ECO:0007669"/>
    <property type="project" value="UniProtKB-SubCell"/>
</dbReference>
<feature type="non-terminal residue" evidence="16">
    <location>
        <position position="613"/>
    </location>
</feature>
<evidence type="ECO:0000256" key="9">
    <source>
        <dbReference type="ARBA" id="ARBA00022989"/>
    </source>
</evidence>
<keyword evidence="5 14" id="KW-0732">Signal</keyword>
<evidence type="ECO:0000256" key="5">
    <source>
        <dbReference type="ARBA" id="ARBA00022729"/>
    </source>
</evidence>
<evidence type="ECO:0000256" key="10">
    <source>
        <dbReference type="ARBA" id="ARBA00023136"/>
    </source>
</evidence>
<reference evidence="16" key="1">
    <citation type="submission" date="2021-03" db="EMBL/GenBank/DDBJ databases">
        <authorList>
            <consortium name="Genoscope - CEA"/>
            <person name="William W."/>
        </authorList>
    </citation>
    <scope>NUCLEOTIDE SEQUENCE</scope>
    <source>
        <strain evidence="16">Doubled-haploid Pahang</strain>
    </source>
</reference>
<keyword evidence="10 13" id="KW-0472">Membrane</keyword>
<dbReference type="InterPro" id="IPR000719">
    <property type="entry name" value="Prot_kinase_dom"/>
</dbReference>
<keyword evidence="7" id="KW-0418">Kinase</keyword>
<evidence type="ECO:0000256" key="4">
    <source>
        <dbReference type="ARBA" id="ARBA00022692"/>
    </source>
</evidence>
<gene>
    <name evidence="16" type="ORF">GSMUA_118900.1</name>
</gene>
<dbReference type="Pfam" id="PF00069">
    <property type="entry name" value="Pkinase"/>
    <property type="match status" value="1"/>
</dbReference>
<accession>A0A8D7F3V4</accession>
<keyword evidence="9 13" id="KW-1133">Transmembrane helix</keyword>
<dbReference type="InterPro" id="IPR025287">
    <property type="entry name" value="WAK_GUB"/>
</dbReference>
<evidence type="ECO:0000256" key="14">
    <source>
        <dbReference type="SAM" id="SignalP"/>
    </source>
</evidence>
<dbReference type="FunFam" id="1.10.510.10:FF:000590">
    <property type="entry name" value="PR5-like receptor kinase"/>
    <property type="match status" value="1"/>
</dbReference>
<feature type="chain" id="PRO_5034773661" evidence="14">
    <location>
        <begin position="21"/>
        <end position="613"/>
    </location>
</feature>
<dbReference type="PROSITE" id="PS00108">
    <property type="entry name" value="PROTEIN_KINASE_ST"/>
    <property type="match status" value="1"/>
</dbReference>
<dbReference type="Pfam" id="PF14380">
    <property type="entry name" value="WAK_assoc"/>
    <property type="match status" value="1"/>
</dbReference>
<keyword evidence="2" id="KW-0723">Serine/threonine-protein kinase</keyword>
<dbReference type="InterPro" id="IPR045874">
    <property type="entry name" value="LRK10/LRL21-25-like"/>
</dbReference>
<dbReference type="SMART" id="SM00220">
    <property type="entry name" value="S_TKc"/>
    <property type="match status" value="1"/>
</dbReference>
<dbReference type="EMBL" id="HG996469">
    <property type="protein sequence ID" value="CAG1842095.1"/>
    <property type="molecule type" value="Genomic_DNA"/>
</dbReference>
<evidence type="ECO:0000256" key="3">
    <source>
        <dbReference type="ARBA" id="ARBA00022679"/>
    </source>
</evidence>
<dbReference type="InterPro" id="IPR017441">
    <property type="entry name" value="Protein_kinase_ATP_BS"/>
</dbReference>
<evidence type="ECO:0000256" key="7">
    <source>
        <dbReference type="ARBA" id="ARBA00022777"/>
    </source>
</evidence>
<keyword evidence="8 12" id="KW-0067">ATP-binding</keyword>
<dbReference type="GO" id="GO:0030247">
    <property type="term" value="F:polysaccharide binding"/>
    <property type="evidence" value="ECO:0007669"/>
    <property type="project" value="InterPro"/>
</dbReference>
<evidence type="ECO:0000259" key="15">
    <source>
        <dbReference type="PROSITE" id="PS50011"/>
    </source>
</evidence>
<evidence type="ECO:0000256" key="11">
    <source>
        <dbReference type="ARBA" id="ARBA00023180"/>
    </source>
</evidence>
<evidence type="ECO:0000256" key="1">
    <source>
        <dbReference type="ARBA" id="ARBA00004479"/>
    </source>
</evidence>
<dbReference type="InterPro" id="IPR032872">
    <property type="entry name" value="WAK_assoc_C"/>
</dbReference>
<sequence length="613" mass="67963">LPIPLLFLVLLFSIAAVSLASDYVCQELSTSCGSVTDITYPFWLANDTAELVTPCGYPDFKVICRDNTPILSLATDNYTVIHIDHDRRIISLADADILGSEDTCPRVRHNLTFPPDSSLAYAPSDANLTFYFNCSDGLTEYISPCLGKKSFVLTDEMIENNSFVPHNCEAVIVAPVLQEYLKSYQYELANGFREVLHEGFELNWSASTNTTCSHCEQSGGWCGLDETSRSTSVFACFCSDGRRALYNCSGTIKQVICISYAFRDSAGTVIGLTLGCFTLLCLFLCVYILRSRKHHEKNEQGVEGFLLRYGSLVPKRYKYSEIKRMTNSFSNKLGQGGYGTVFKGTLKDGHLVAVKVLSETKGNGEEFINEVASISRTSHVNIVSLLGFCLEGPKRALVYDFMPNGSLEQFIYADKSKTETQNLGWEKLYEIAVGVARGLEYLHRGCNTRIVHFDIKPHNILLDQDFHPKISDFGLAKICPPKVSVISMAAARGTFGYIAPEVVTRSIGAVSSKSDVYSYGMMLLEMAGGRKNLDAGVENTSEIYFPHWIYDNLNKYCEVGISGLTSETGEVARKMIMVGLWCIQVNPANRPSMSKVLEMWEGSTGKLEMPPRP</sequence>
<feature type="transmembrane region" description="Helical" evidence="13">
    <location>
        <begin position="266"/>
        <end position="289"/>
    </location>
</feature>
<organism evidence="16">
    <name type="scientific">Musa acuminata subsp. malaccensis</name>
    <name type="common">Wild banana</name>
    <name type="synonym">Musa malaccensis</name>
    <dbReference type="NCBI Taxonomy" id="214687"/>
    <lineage>
        <taxon>Eukaryota</taxon>
        <taxon>Viridiplantae</taxon>
        <taxon>Streptophyta</taxon>
        <taxon>Embryophyta</taxon>
        <taxon>Tracheophyta</taxon>
        <taxon>Spermatophyta</taxon>
        <taxon>Magnoliopsida</taxon>
        <taxon>Liliopsida</taxon>
        <taxon>Zingiberales</taxon>
        <taxon>Musaceae</taxon>
        <taxon>Musa</taxon>
    </lineage>
</organism>
<feature type="domain" description="Protein kinase" evidence="15">
    <location>
        <begin position="327"/>
        <end position="613"/>
    </location>
</feature>
<dbReference type="InterPro" id="IPR011009">
    <property type="entry name" value="Kinase-like_dom_sf"/>
</dbReference>
<protein>
    <submittedName>
        <fullName evidence="16">(wild Malaysian banana) hypothetical protein</fullName>
    </submittedName>
</protein>
<evidence type="ECO:0000256" key="6">
    <source>
        <dbReference type="ARBA" id="ARBA00022741"/>
    </source>
</evidence>
<dbReference type="Gene3D" id="1.10.510.10">
    <property type="entry name" value="Transferase(Phosphotransferase) domain 1"/>
    <property type="match status" value="1"/>
</dbReference>
<feature type="binding site" evidence="12">
    <location>
        <position position="355"/>
    </location>
    <ligand>
        <name>ATP</name>
        <dbReference type="ChEBI" id="CHEBI:30616"/>
    </ligand>
</feature>
<dbReference type="InterPro" id="IPR008271">
    <property type="entry name" value="Ser/Thr_kinase_AS"/>
</dbReference>
<dbReference type="Pfam" id="PF13947">
    <property type="entry name" value="GUB_WAK_bind"/>
    <property type="match status" value="1"/>
</dbReference>
<keyword evidence="6 12" id="KW-0547">Nucleotide-binding</keyword>
<dbReference type="AlphaFoldDB" id="A0A8D7F3V4"/>
<dbReference type="CDD" id="cd14066">
    <property type="entry name" value="STKc_IRAK"/>
    <property type="match status" value="1"/>
</dbReference>
<dbReference type="GO" id="GO:0004674">
    <property type="term" value="F:protein serine/threonine kinase activity"/>
    <property type="evidence" value="ECO:0007669"/>
    <property type="project" value="UniProtKB-KW"/>
</dbReference>
<dbReference type="SUPFAM" id="SSF56112">
    <property type="entry name" value="Protein kinase-like (PK-like)"/>
    <property type="match status" value="1"/>
</dbReference>
<proteinExistence type="predicted"/>
<evidence type="ECO:0000256" key="12">
    <source>
        <dbReference type="PROSITE-ProRule" id="PRU10141"/>
    </source>
</evidence>
<evidence type="ECO:0000313" key="16">
    <source>
        <dbReference type="EMBL" id="CAG1842095.1"/>
    </source>
</evidence>
<dbReference type="Gene3D" id="3.30.200.20">
    <property type="entry name" value="Phosphorylase Kinase, domain 1"/>
    <property type="match status" value="1"/>
</dbReference>
<feature type="signal peptide" evidence="14">
    <location>
        <begin position="1"/>
        <end position="20"/>
    </location>
</feature>
<name>A0A8D7F3V4_MUSAM</name>
<evidence type="ECO:0000256" key="13">
    <source>
        <dbReference type="SAM" id="Phobius"/>
    </source>
</evidence>
<evidence type="ECO:0000256" key="2">
    <source>
        <dbReference type="ARBA" id="ARBA00022527"/>
    </source>
</evidence>
<dbReference type="PANTHER" id="PTHR27009">
    <property type="entry name" value="RUST RESISTANCE KINASE LR10-RELATED"/>
    <property type="match status" value="1"/>
</dbReference>